<name>A0AC34GVT4_9BILA</name>
<organism evidence="1 2">
    <name type="scientific">Panagrolaimus sp. ES5</name>
    <dbReference type="NCBI Taxonomy" id="591445"/>
    <lineage>
        <taxon>Eukaryota</taxon>
        <taxon>Metazoa</taxon>
        <taxon>Ecdysozoa</taxon>
        <taxon>Nematoda</taxon>
        <taxon>Chromadorea</taxon>
        <taxon>Rhabditida</taxon>
        <taxon>Tylenchina</taxon>
        <taxon>Panagrolaimomorpha</taxon>
        <taxon>Panagrolaimoidea</taxon>
        <taxon>Panagrolaimidae</taxon>
        <taxon>Panagrolaimus</taxon>
    </lineage>
</organism>
<evidence type="ECO:0000313" key="1">
    <source>
        <dbReference type="Proteomes" id="UP000887579"/>
    </source>
</evidence>
<reference evidence="2" key="1">
    <citation type="submission" date="2022-11" db="UniProtKB">
        <authorList>
            <consortium name="WormBaseParasite"/>
        </authorList>
    </citation>
    <scope>IDENTIFICATION</scope>
</reference>
<sequence length="490" mass="56206">MITTRYDVPQIVAPHNDEDEVAPPLPRRRASFLPRSEAIETPYPRKQNSSPLPQHKIYERGHIYSRSWNAEFYDENEDREYRQRYAEELRIEDPRRYYHSGGGGQSHPKFPSVPPPPFPAPPPVPSHMLVPPQITFTRQTKSFDSPNITPTTGFDPHSSTTLISPSSPSRYPSLERRSFSERERQQSINSLRRQPSNIIIQPASEVSRECQGLWQARNVLESHKIFIPQQNNNNNISTDLSDDGPTSAVSTSFESNTESLHLGDSKKKNQSPKNKHPPLLDLPRQSSNADAKRQKYRSLLAYRQLQRTCPENSSFDSAASDSTSKFGSSLDSANSEESQKHKPKGPRYRSMMHLTRKPTTNLQKTIAKRTFSAKYIATKSLIRPFFHQGASCEIQRDYSVDIKSDSLFRDFVRVDPRFEYPKIKKQQQQPQTIPIDYPQGFKPAPRRRSSQIMLAMAQYRSADNATTFQYPQLSHVNLPNLRFPPTRPPF</sequence>
<evidence type="ECO:0000313" key="2">
    <source>
        <dbReference type="WBParaSite" id="ES5_v2.g8997.t1"/>
    </source>
</evidence>
<dbReference type="Proteomes" id="UP000887579">
    <property type="component" value="Unplaced"/>
</dbReference>
<accession>A0AC34GVT4</accession>
<dbReference type="WBParaSite" id="ES5_v2.g8997.t1">
    <property type="protein sequence ID" value="ES5_v2.g8997.t1"/>
    <property type="gene ID" value="ES5_v2.g8997"/>
</dbReference>
<protein>
    <submittedName>
        <fullName evidence="2">Uncharacterized protein</fullName>
    </submittedName>
</protein>
<proteinExistence type="predicted"/>